<dbReference type="OrthoDB" id="1081890at2"/>
<keyword evidence="5" id="KW-1185">Reference proteome</keyword>
<feature type="compositionally biased region" description="Basic and acidic residues" evidence="1">
    <location>
        <begin position="457"/>
        <end position="470"/>
    </location>
</feature>
<dbReference type="AlphaFoldDB" id="A0A060R7R5"/>
<dbReference type="Proteomes" id="UP000027616">
    <property type="component" value="Chromosome I"/>
</dbReference>
<accession>A0A060R7R5</accession>
<organism evidence="4 5">
    <name type="scientific">Mucinivorans hirudinis</name>
    <dbReference type="NCBI Taxonomy" id="1433126"/>
    <lineage>
        <taxon>Bacteria</taxon>
        <taxon>Pseudomonadati</taxon>
        <taxon>Bacteroidota</taxon>
        <taxon>Bacteroidia</taxon>
        <taxon>Bacteroidales</taxon>
        <taxon>Rikenellaceae</taxon>
        <taxon>Mucinivorans</taxon>
    </lineage>
</organism>
<feature type="compositionally biased region" description="Low complexity" evidence="1">
    <location>
        <begin position="335"/>
        <end position="352"/>
    </location>
</feature>
<evidence type="ECO:0000313" key="5">
    <source>
        <dbReference type="Proteomes" id="UP000027616"/>
    </source>
</evidence>
<evidence type="ECO:0008006" key="6">
    <source>
        <dbReference type="Google" id="ProtNLM"/>
    </source>
</evidence>
<dbReference type="InterPro" id="IPR025343">
    <property type="entry name" value="DUF4099"/>
</dbReference>
<dbReference type="eggNOG" id="ENOG502Z86V">
    <property type="taxonomic scope" value="Bacteria"/>
</dbReference>
<feature type="region of interest" description="Disordered" evidence="1">
    <location>
        <begin position="410"/>
        <end position="476"/>
    </location>
</feature>
<feature type="domain" description="DUF3945" evidence="2">
    <location>
        <begin position="276"/>
        <end position="329"/>
    </location>
</feature>
<evidence type="ECO:0000259" key="3">
    <source>
        <dbReference type="Pfam" id="PF13351"/>
    </source>
</evidence>
<proteinExistence type="predicted"/>
<dbReference type="PATRIC" id="fig|1433126.3.peg.1233"/>
<feature type="domain" description="DUF4099" evidence="3">
    <location>
        <begin position="135"/>
        <end position="215"/>
    </location>
</feature>
<dbReference type="HOGENOM" id="CLU_019967_0_0_10"/>
<evidence type="ECO:0000313" key="4">
    <source>
        <dbReference type="EMBL" id="CDN31335.1"/>
    </source>
</evidence>
<feature type="compositionally biased region" description="Polar residues" evidence="1">
    <location>
        <begin position="418"/>
        <end position="433"/>
    </location>
</feature>
<reference evidence="4 5" key="1">
    <citation type="journal article" date="2015" name="Genome Announc.">
        <title>Complete Genome Sequence of the Novel Leech Symbiont Mucinivorans hirudinis M3T.</title>
        <authorList>
            <person name="Nelson M.C."/>
            <person name="Bomar L."/>
            <person name="Graf J."/>
        </authorList>
    </citation>
    <scope>NUCLEOTIDE SEQUENCE [LARGE SCALE GENOMIC DNA]</scope>
    <source>
        <strain evidence="5">M3</strain>
    </source>
</reference>
<feature type="compositionally biased region" description="Basic and acidic residues" evidence="1">
    <location>
        <begin position="434"/>
        <end position="446"/>
    </location>
</feature>
<dbReference type="Pfam" id="PF13351">
    <property type="entry name" value="DUF4099"/>
    <property type="match status" value="1"/>
</dbReference>
<feature type="region of interest" description="Disordered" evidence="1">
    <location>
        <begin position="94"/>
        <end position="132"/>
    </location>
</feature>
<feature type="region of interest" description="Disordered" evidence="1">
    <location>
        <begin position="333"/>
        <end position="356"/>
    </location>
</feature>
<dbReference type="KEGG" id="rbc:BN938_1242"/>
<evidence type="ECO:0000256" key="1">
    <source>
        <dbReference type="SAM" id="MobiDB-lite"/>
    </source>
</evidence>
<name>A0A060R7R5_9BACT</name>
<feature type="domain" description="DUF3945" evidence="2">
    <location>
        <begin position="361"/>
        <end position="408"/>
    </location>
</feature>
<dbReference type="Pfam" id="PF13101">
    <property type="entry name" value="DUF3945"/>
    <property type="match status" value="2"/>
</dbReference>
<feature type="compositionally biased region" description="Low complexity" evidence="1">
    <location>
        <begin position="119"/>
        <end position="131"/>
    </location>
</feature>
<feature type="compositionally biased region" description="Basic and acidic residues" evidence="1">
    <location>
        <begin position="104"/>
        <end position="117"/>
    </location>
</feature>
<gene>
    <name evidence="4" type="ORF">BN938_1242</name>
</gene>
<dbReference type="STRING" id="1433126.BN938_1242"/>
<dbReference type="EMBL" id="HG934468">
    <property type="protein sequence ID" value="CDN31335.1"/>
    <property type="molecule type" value="Genomic_DNA"/>
</dbReference>
<dbReference type="InterPro" id="IPR025222">
    <property type="entry name" value="DUF3945"/>
</dbReference>
<protein>
    <recommendedName>
        <fullName evidence="6">DUF3945 domain-containing protein</fullName>
    </recommendedName>
</protein>
<sequence>MEDKLKDRDVLLVKEGDQDSLKVVSGIDPDGKLKTVPPKKEHEQDFMKIDKHSNVLENFFANFMRQAKEPTHFGFFKGSASSVESDALVLNEMLRNPDNPSNKEALDSARVKPEDYIGKSQEQSTQKQSSEYKPYDVERIDWAQFEKIGITRETLEKHKALDDMLNYRKSPGLIPLSVKLGDDTLRPEVRLSLRETEDGRIVPRTHPIIKEPKLDDLFFGHKFSEEDKKALRETGNMGRLAELKFPGRDTPVKCFVSIDRQTNEIVPQPVGKLRLPEEIKGVKLNDEQKKALAEGKGVYLEGMTAKSGKSFAATVQFNADKRGIEFIFPDKLRQSQKQEQSQQQSQPQGEKQLIVRDKLLGRDVSPEEKADLKAGKVVYMEGLKDDKGQLFNAYVKPDFKEGRFRFIPPEKYEKNRVQPDNASQTQVAVNSEGKSNEATKHVHDPLQKGQTQPTPAQREEIQENHEEPKKRTGVRL</sequence>
<evidence type="ECO:0000259" key="2">
    <source>
        <dbReference type="Pfam" id="PF13101"/>
    </source>
</evidence>